<organism evidence="2 3">
    <name type="scientific">Didymodactylos carnosus</name>
    <dbReference type="NCBI Taxonomy" id="1234261"/>
    <lineage>
        <taxon>Eukaryota</taxon>
        <taxon>Metazoa</taxon>
        <taxon>Spiralia</taxon>
        <taxon>Gnathifera</taxon>
        <taxon>Rotifera</taxon>
        <taxon>Eurotatoria</taxon>
        <taxon>Bdelloidea</taxon>
        <taxon>Philodinida</taxon>
        <taxon>Philodinidae</taxon>
        <taxon>Didymodactylos</taxon>
    </lineage>
</organism>
<dbReference type="EMBL" id="CAJNOK010042408">
    <property type="protein sequence ID" value="CAF1563717.1"/>
    <property type="molecule type" value="Genomic_DNA"/>
</dbReference>
<dbReference type="AlphaFoldDB" id="A0A8S2UQ47"/>
<evidence type="ECO:0000313" key="1">
    <source>
        <dbReference type="EMBL" id="CAF1563717.1"/>
    </source>
</evidence>
<accession>A0A8S2UQ47</accession>
<feature type="non-terminal residue" evidence="2">
    <location>
        <position position="1"/>
    </location>
</feature>
<gene>
    <name evidence="1" type="ORF">OVA965_LOCUS39952</name>
    <name evidence="2" type="ORF">TMI583_LOCUS41333</name>
</gene>
<protein>
    <submittedName>
        <fullName evidence="2">Uncharacterized protein</fullName>
    </submittedName>
</protein>
<dbReference type="Proteomes" id="UP000682733">
    <property type="component" value="Unassembled WGS sequence"/>
</dbReference>
<dbReference type="EMBL" id="CAJOBA010065081">
    <property type="protein sequence ID" value="CAF4356215.1"/>
    <property type="molecule type" value="Genomic_DNA"/>
</dbReference>
<sequence length="187" mass="21303">HLVVVFQITNAIKKLHNYLNYFKDFAANLKKQTGEELPINYNVQMQDDLNYTRGLVAISPHIDKRVPPGTIFSTPEVLESINAEKVFEEEIQVYGPLRYGVAVPFTEANGQQVFYITAIRSSSKLATTTRFAIGQFIGYIHHFYTLLPKNKENVLTYFVKSSSTLEWVRTLTTVKDENDNYATGTTL</sequence>
<evidence type="ECO:0000313" key="2">
    <source>
        <dbReference type="EMBL" id="CAF4356215.1"/>
    </source>
</evidence>
<reference evidence="2" key="1">
    <citation type="submission" date="2021-02" db="EMBL/GenBank/DDBJ databases">
        <authorList>
            <person name="Nowell W R."/>
        </authorList>
    </citation>
    <scope>NUCLEOTIDE SEQUENCE</scope>
</reference>
<comment type="caution">
    <text evidence="2">The sequence shown here is derived from an EMBL/GenBank/DDBJ whole genome shotgun (WGS) entry which is preliminary data.</text>
</comment>
<proteinExistence type="predicted"/>
<evidence type="ECO:0000313" key="3">
    <source>
        <dbReference type="Proteomes" id="UP000682733"/>
    </source>
</evidence>
<dbReference type="Proteomes" id="UP000677228">
    <property type="component" value="Unassembled WGS sequence"/>
</dbReference>
<name>A0A8S2UQ47_9BILA</name>
<feature type="non-terminal residue" evidence="2">
    <location>
        <position position="187"/>
    </location>
</feature>